<dbReference type="CDD" id="cd00095">
    <property type="entry name" value="IFab"/>
    <property type="match status" value="1"/>
</dbReference>
<dbReference type="Proteomes" id="UP000694923">
    <property type="component" value="Unplaced"/>
</dbReference>
<reference evidence="11" key="1">
    <citation type="submission" date="2025-08" db="UniProtKB">
        <authorList>
            <consortium name="RefSeq"/>
        </authorList>
    </citation>
    <scope>IDENTIFICATION</scope>
</reference>
<gene>
    <name evidence="11" type="primary">LOC103609847</name>
</gene>
<dbReference type="PROSITE" id="PS00252">
    <property type="entry name" value="INTERFERON_A_B_D"/>
    <property type="match status" value="1"/>
</dbReference>
<dbReference type="RefSeq" id="XP_008592344.1">
    <property type="nucleotide sequence ID" value="XM_008594122.1"/>
</dbReference>
<protein>
    <submittedName>
        <fullName evidence="11">Interferon beta-like</fullName>
    </submittedName>
</protein>
<dbReference type="PANTHER" id="PTHR11691:SF73">
    <property type="entry name" value="INTERFERON BETA"/>
    <property type="match status" value="1"/>
</dbReference>
<evidence type="ECO:0000256" key="3">
    <source>
        <dbReference type="ARBA" id="ARBA00022514"/>
    </source>
</evidence>
<dbReference type="PRINTS" id="PR00266">
    <property type="entry name" value="INTERFERONAB"/>
</dbReference>
<evidence type="ECO:0000256" key="6">
    <source>
        <dbReference type="ARBA" id="ARBA00023118"/>
    </source>
</evidence>
<proteinExistence type="inferred from homology"/>
<dbReference type="InterPro" id="IPR009079">
    <property type="entry name" value="4_helix_cytokine-like_core"/>
</dbReference>
<dbReference type="GeneID" id="103609847"/>
<dbReference type="PANTHER" id="PTHR11691">
    <property type="entry name" value="TYPE I INTERFERON"/>
    <property type="match status" value="1"/>
</dbReference>
<evidence type="ECO:0000256" key="7">
    <source>
        <dbReference type="ARBA" id="ARBA00023157"/>
    </source>
</evidence>
<evidence type="ECO:0000256" key="5">
    <source>
        <dbReference type="ARBA" id="ARBA00022729"/>
    </source>
</evidence>
<dbReference type="SMART" id="SM00076">
    <property type="entry name" value="IFabd"/>
    <property type="match status" value="1"/>
</dbReference>
<sequence length="186" mass="21959">MNHWCILQIALLLGFSTTALPTSYSLLRRQQSSSSLECLKLLRRLNGCPECCLKDRMNFEIPEEIKEPQQFQKEHATSVISEMLWNIFCIFRSNFSSTGWNETIVKDLLANLDWQMDRLEPFLKEKVKEKSFTLGNESILSLKNYYSRIKQYLKTKDYSRCAWTVVRVEILNNFVIINRLTNYLQN</sequence>
<feature type="chain" id="PRO_5046181680" evidence="9">
    <location>
        <begin position="22"/>
        <end position="186"/>
    </location>
</feature>
<keyword evidence="3 8" id="KW-0202">Cytokine</keyword>
<evidence type="ECO:0000256" key="2">
    <source>
        <dbReference type="ARBA" id="ARBA00011033"/>
    </source>
</evidence>
<evidence type="ECO:0000256" key="4">
    <source>
        <dbReference type="ARBA" id="ARBA00022525"/>
    </source>
</evidence>
<evidence type="ECO:0000256" key="8">
    <source>
        <dbReference type="RuleBase" id="RU000436"/>
    </source>
</evidence>
<comment type="similarity">
    <text evidence="2 8">Belongs to the alpha/beta interferon family.</text>
</comment>
<dbReference type="Pfam" id="PF00143">
    <property type="entry name" value="Interferon"/>
    <property type="match status" value="1"/>
</dbReference>
<feature type="signal peptide" evidence="9">
    <location>
        <begin position="1"/>
        <end position="21"/>
    </location>
</feature>
<keyword evidence="4" id="KW-0964">Secreted</keyword>
<keyword evidence="7" id="KW-1015">Disulfide bond</keyword>
<evidence type="ECO:0000313" key="11">
    <source>
        <dbReference type="RefSeq" id="XP_008592344.1"/>
    </source>
</evidence>
<keyword evidence="5 9" id="KW-0732">Signal</keyword>
<organism evidence="10 11">
    <name type="scientific">Galeopterus variegatus</name>
    <name type="common">Malayan flying lemur</name>
    <name type="synonym">Cynocephalus variegatus</name>
    <dbReference type="NCBI Taxonomy" id="482537"/>
    <lineage>
        <taxon>Eukaryota</taxon>
        <taxon>Metazoa</taxon>
        <taxon>Chordata</taxon>
        <taxon>Craniata</taxon>
        <taxon>Vertebrata</taxon>
        <taxon>Euteleostomi</taxon>
        <taxon>Mammalia</taxon>
        <taxon>Eutheria</taxon>
        <taxon>Euarchontoglires</taxon>
        <taxon>Dermoptera</taxon>
        <taxon>Cynocephalidae</taxon>
        <taxon>Galeopterus</taxon>
    </lineage>
</organism>
<keyword evidence="10" id="KW-1185">Reference proteome</keyword>
<evidence type="ECO:0000256" key="1">
    <source>
        <dbReference type="ARBA" id="ARBA00004613"/>
    </source>
</evidence>
<dbReference type="SUPFAM" id="SSF47266">
    <property type="entry name" value="4-helical cytokines"/>
    <property type="match status" value="1"/>
</dbReference>
<accession>A0ABM0SHK3</accession>
<keyword evidence="6 8" id="KW-0051">Antiviral defense</keyword>
<dbReference type="InterPro" id="IPR000471">
    <property type="entry name" value="Interferon_alpha/beta/delta"/>
</dbReference>
<comment type="subcellular location">
    <subcellularLocation>
        <location evidence="1">Secreted</location>
    </subcellularLocation>
</comment>
<evidence type="ECO:0000256" key="9">
    <source>
        <dbReference type="SAM" id="SignalP"/>
    </source>
</evidence>
<name>A0ABM0SHK3_GALVR</name>
<evidence type="ECO:0000313" key="10">
    <source>
        <dbReference type="Proteomes" id="UP000694923"/>
    </source>
</evidence>
<dbReference type="Gene3D" id="1.20.1250.10">
    <property type="match status" value="1"/>
</dbReference>